<accession>A0AA38SBQ8</accession>
<dbReference type="Pfam" id="PF00083">
    <property type="entry name" value="Sugar_tr"/>
    <property type="match status" value="1"/>
</dbReference>
<evidence type="ECO:0000256" key="3">
    <source>
        <dbReference type="ARBA" id="ARBA00022448"/>
    </source>
</evidence>
<comment type="caution">
    <text evidence="11">The sequence shown here is derived from an EMBL/GenBank/DDBJ whole genome shotgun (WGS) entry which is preliminary data.</text>
</comment>
<dbReference type="InterPro" id="IPR020846">
    <property type="entry name" value="MFS_dom"/>
</dbReference>
<dbReference type="PANTHER" id="PTHR48022">
    <property type="entry name" value="PLASTIDIC GLUCOSE TRANSPORTER 4"/>
    <property type="match status" value="1"/>
</dbReference>
<comment type="similarity">
    <text evidence="2 7">Belongs to the major facilitator superfamily. Sugar transporter (TC 2.A.1.1) family.</text>
</comment>
<evidence type="ECO:0000256" key="8">
    <source>
        <dbReference type="SAM" id="Phobius"/>
    </source>
</evidence>
<evidence type="ECO:0000256" key="5">
    <source>
        <dbReference type="ARBA" id="ARBA00022989"/>
    </source>
</evidence>
<gene>
    <name evidence="11" type="ORF">NKR19_g1886</name>
</gene>
<keyword evidence="12" id="KW-1185">Reference proteome</keyword>
<feature type="transmembrane region" description="Helical" evidence="8">
    <location>
        <begin position="403"/>
        <end position="422"/>
    </location>
</feature>
<dbReference type="Gene3D" id="1.20.1250.20">
    <property type="entry name" value="MFS general substrate transporter like domains"/>
    <property type="match status" value="1"/>
</dbReference>
<dbReference type="SUPFAM" id="SSF103473">
    <property type="entry name" value="MFS general substrate transporter"/>
    <property type="match status" value="1"/>
</dbReference>
<dbReference type="InterPro" id="IPR003663">
    <property type="entry name" value="Sugar/inositol_transpt"/>
</dbReference>
<evidence type="ECO:0000259" key="10">
    <source>
        <dbReference type="PROSITE" id="PS50850"/>
    </source>
</evidence>
<dbReference type="PANTHER" id="PTHR48022:SF10">
    <property type="entry name" value="MAJOR FACILITATOR SUPERFAMILY (MFS) PROFILE DOMAIN-CONTAINING PROTEIN"/>
    <property type="match status" value="1"/>
</dbReference>
<organism evidence="11 12">
    <name type="scientific">Coniochaeta hoffmannii</name>
    <dbReference type="NCBI Taxonomy" id="91930"/>
    <lineage>
        <taxon>Eukaryota</taxon>
        <taxon>Fungi</taxon>
        <taxon>Dikarya</taxon>
        <taxon>Ascomycota</taxon>
        <taxon>Pezizomycotina</taxon>
        <taxon>Sordariomycetes</taxon>
        <taxon>Sordariomycetidae</taxon>
        <taxon>Coniochaetales</taxon>
        <taxon>Coniochaetaceae</taxon>
        <taxon>Coniochaeta</taxon>
    </lineage>
</organism>
<feature type="transmembrane region" description="Helical" evidence="8">
    <location>
        <begin position="306"/>
        <end position="325"/>
    </location>
</feature>
<feature type="transmembrane region" description="Helical" evidence="8">
    <location>
        <begin position="434"/>
        <end position="453"/>
    </location>
</feature>
<evidence type="ECO:0000256" key="7">
    <source>
        <dbReference type="RuleBase" id="RU003346"/>
    </source>
</evidence>
<evidence type="ECO:0000256" key="2">
    <source>
        <dbReference type="ARBA" id="ARBA00010992"/>
    </source>
</evidence>
<evidence type="ECO:0000256" key="9">
    <source>
        <dbReference type="SAM" id="SignalP"/>
    </source>
</evidence>
<dbReference type="NCBIfam" id="TIGR00879">
    <property type="entry name" value="SP"/>
    <property type="match status" value="1"/>
</dbReference>
<feature type="transmembrane region" description="Helical" evidence="8">
    <location>
        <begin position="366"/>
        <end position="391"/>
    </location>
</feature>
<proteinExistence type="inferred from homology"/>
<name>A0AA38SBQ8_9PEZI</name>
<evidence type="ECO:0000313" key="11">
    <source>
        <dbReference type="EMBL" id="KAJ9161806.1"/>
    </source>
</evidence>
<evidence type="ECO:0000256" key="1">
    <source>
        <dbReference type="ARBA" id="ARBA00004141"/>
    </source>
</evidence>
<feature type="domain" description="Major facilitator superfamily (MFS) profile" evidence="10">
    <location>
        <begin position="16"/>
        <end position="457"/>
    </location>
</feature>
<keyword evidence="4 8" id="KW-0812">Transmembrane</keyword>
<feature type="transmembrane region" description="Helical" evidence="8">
    <location>
        <begin position="93"/>
        <end position="112"/>
    </location>
</feature>
<keyword evidence="9" id="KW-0732">Signal</keyword>
<dbReference type="EMBL" id="JANBVN010000018">
    <property type="protein sequence ID" value="KAJ9161806.1"/>
    <property type="molecule type" value="Genomic_DNA"/>
</dbReference>
<dbReference type="FunFam" id="1.20.1250.20:FF:000078">
    <property type="entry name" value="MFS maltose transporter, putative"/>
    <property type="match status" value="1"/>
</dbReference>
<dbReference type="InterPro" id="IPR005828">
    <property type="entry name" value="MFS_sugar_transport-like"/>
</dbReference>
<feature type="transmembrane region" description="Helical" evidence="8">
    <location>
        <begin position="183"/>
        <end position="204"/>
    </location>
</feature>
<feature type="chain" id="PRO_5041313923" evidence="9">
    <location>
        <begin position="29"/>
        <end position="515"/>
    </location>
</feature>
<dbReference type="InterPro" id="IPR036259">
    <property type="entry name" value="MFS_trans_sf"/>
</dbReference>
<sequence>MFMSITRHFNRRLFLSVLLIAVSQFNYGFDNQAFAQTQAMDAFQRQFGTYNPKTKKYGFQAYWLSLFNSCPYAGFAVGLYVGSLVSARWGRRMAMFSMSIYALVSATIVVTAQTPGQIMAGRILNYVYIGMELATVPVFQSEIVPAPVRGLAVSTYQLSLGCGGLVINGIAHATSTFKDRRAYAIPYGLFYVVPLIIISLIWFIPESPRWLMTVNRMDEARAAHKKYREGTMSDEAIELEFNRLHQALLDEPEQGRTVELFQGVNLKRTGIVVGMNFFQQATGQAFSSQYGTLFVKSLGTVNPFDIAVSNSALGVATMIVTLLTADKIGRRYMLLSSAFAQAAVQYIMAGLGVQNPVSYGHKSGEVAMLMFFSVAFLWAWGPLTYVVTTELPALRLRDRSQRVASIVNIFMNFLVNFTIPYLMNAPYANLGGKVGFIFGSLAVLAFVFTYFCVPECKGRSLEEIDRMFHDGVPIRKFRTHQHIPIEVDAVKMDEGNLEEGKTAHVRAVPHEKSDV</sequence>
<dbReference type="Proteomes" id="UP001174691">
    <property type="component" value="Unassembled WGS sequence"/>
</dbReference>
<evidence type="ECO:0000256" key="4">
    <source>
        <dbReference type="ARBA" id="ARBA00022692"/>
    </source>
</evidence>
<dbReference type="GO" id="GO:0005351">
    <property type="term" value="F:carbohydrate:proton symporter activity"/>
    <property type="evidence" value="ECO:0007669"/>
    <property type="project" value="TreeGrafter"/>
</dbReference>
<feature type="transmembrane region" description="Helical" evidence="8">
    <location>
        <begin position="59"/>
        <end position="81"/>
    </location>
</feature>
<dbReference type="InterPro" id="IPR050360">
    <property type="entry name" value="MFS_Sugar_Transporters"/>
</dbReference>
<feature type="transmembrane region" description="Helical" evidence="8">
    <location>
        <begin position="332"/>
        <end position="354"/>
    </location>
</feature>
<dbReference type="InterPro" id="IPR005829">
    <property type="entry name" value="Sugar_transporter_CS"/>
</dbReference>
<keyword evidence="3 7" id="KW-0813">Transport</keyword>
<evidence type="ECO:0000256" key="6">
    <source>
        <dbReference type="ARBA" id="ARBA00023136"/>
    </source>
</evidence>
<feature type="signal peptide" evidence="9">
    <location>
        <begin position="1"/>
        <end position="28"/>
    </location>
</feature>
<feature type="transmembrane region" description="Helical" evidence="8">
    <location>
        <begin position="151"/>
        <end position="171"/>
    </location>
</feature>
<comment type="subcellular location">
    <subcellularLocation>
        <location evidence="1">Membrane</location>
        <topology evidence="1">Multi-pass membrane protein</topology>
    </subcellularLocation>
</comment>
<dbReference type="PROSITE" id="PS00216">
    <property type="entry name" value="SUGAR_TRANSPORT_1"/>
    <property type="match status" value="1"/>
</dbReference>
<keyword evidence="5 8" id="KW-1133">Transmembrane helix</keyword>
<evidence type="ECO:0000313" key="12">
    <source>
        <dbReference type="Proteomes" id="UP001174691"/>
    </source>
</evidence>
<keyword evidence="11" id="KW-0762">Sugar transport</keyword>
<reference evidence="11" key="1">
    <citation type="submission" date="2022-07" db="EMBL/GenBank/DDBJ databases">
        <title>Fungi with potential for degradation of polypropylene.</title>
        <authorList>
            <person name="Gostincar C."/>
        </authorList>
    </citation>
    <scope>NUCLEOTIDE SEQUENCE</scope>
    <source>
        <strain evidence="11">EXF-13287</strain>
    </source>
</reference>
<keyword evidence="6 8" id="KW-0472">Membrane</keyword>
<dbReference type="GO" id="GO:0016020">
    <property type="term" value="C:membrane"/>
    <property type="evidence" value="ECO:0007669"/>
    <property type="project" value="UniProtKB-SubCell"/>
</dbReference>
<protein>
    <submittedName>
        <fullName evidence="11">High-affinity glucose transporter RGT2</fullName>
    </submittedName>
</protein>
<dbReference type="PROSITE" id="PS50850">
    <property type="entry name" value="MFS"/>
    <property type="match status" value="1"/>
</dbReference>
<dbReference type="AlphaFoldDB" id="A0AA38SBQ8"/>